<feature type="compositionally biased region" description="Basic and acidic residues" evidence="6">
    <location>
        <begin position="795"/>
        <end position="810"/>
    </location>
</feature>
<dbReference type="GO" id="GO:0005886">
    <property type="term" value="C:plasma membrane"/>
    <property type="evidence" value="ECO:0007669"/>
    <property type="project" value="TreeGrafter"/>
</dbReference>
<keyword evidence="3" id="KW-0597">Phosphoprotein</keyword>
<evidence type="ECO:0000256" key="7">
    <source>
        <dbReference type="SAM" id="Phobius"/>
    </source>
</evidence>
<dbReference type="InterPro" id="IPR013587">
    <property type="entry name" value="Nitrate/nitrite_sensing"/>
</dbReference>
<feature type="compositionally biased region" description="Polar residues" evidence="6">
    <location>
        <begin position="737"/>
        <end position="747"/>
    </location>
</feature>
<comment type="caution">
    <text evidence="10">The sequence shown here is derived from an EMBL/GenBank/DDBJ whole genome shotgun (WGS) entry which is preliminary data.</text>
</comment>
<dbReference type="EC" id="2.7.13.3" evidence="2"/>
<dbReference type="Gene3D" id="3.30.565.10">
    <property type="entry name" value="Histidine kinase-like ATPase, C-terminal domain"/>
    <property type="match status" value="1"/>
</dbReference>
<evidence type="ECO:0000256" key="5">
    <source>
        <dbReference type="ARBA" id="ARBA00022777"/>
    </source>
</evidence>
<dbReference type="InterPro" id="IPR036890">
    <property type="entry name" value="HATPase_C_sf"/>
</dbReference>
<feature type="compositionally biased region" description="Low complexity" evidence="6">
    <location>
        <begin position="699"/>
        <end position="733"/>
    </location>
</feature>
<feature type="region of interest" description="Disordered" evidence="6">
    <location>
        <begin position="653"/>
        <end position="839"/>
    </location>
</feature>
<keyword evidence="7" id="KW-1133">Transmembrane helix</keyword>
<keyword evidence="7" id="KW-0472">Membrane</keyword>
<dbReference type="SUPFAM" id="SSF55874">
    <property type="entry name" value="ATPase domain of HSP90 chaperone/DNA topoisomerase II/histidine kinase"/>
    <property type="match status" value="1"/>
</dbReference>
<name>A0A837D9H6_9PSEU</name>
<feature type="compositionally biased region" description="Basic and acidic residues" evidence="6">
    <location>
        <begin position="665"/>
        <end position="675"/>
    </location>
</feature>
<reference evidence="10 11" key="1">
    <citation type="submission" date="2014-10" db="EMBL/GenBank/DDBJ databases">
        <title>Genome sequence of Micropolyspora internatus JCM3315.</title>
        <authorList>
            <person name="Shin S.-K."/>
            <person name="Yi H."/>
        </authorList>
    </citation>
    <scope>NUCLEOTIDE SEQUENCE [LARGE SCALE GENOMIC DNA]</scope>
    <source>
        <strain evidence="10 11">JCM 3315</strain>
    </source>
</reference>
<accession>A0A837D9H6</accession>
<evidence type="ECO:0000256" key="4">
    <source>
        <dbReference type="ARBA" id="ARBA00022679"/>
    </source>
</evidence>
<keyword evidence="5 10" id="KW-0418">Kinase</keyword>
<dbReference type="Pfam" id="PF02518">
    <property type="entry name" value="HATPase_c"/>
    <property type="match status" value="1"/>
</dbReference>
<sequence>MKNEDKSTQDTSQQGHHKSIRKRLTGTVLVPSVALLLLWIIMSAYFVADAFYVRAVASSVQQVSIPAVTSLGAVQQERQLSLVYLDEPDTGLAELQQQQQKIDTSLATLREAMESIKGDVPGEIAGRMTDLESQLDELPDVRTQINVRSLSPDEVNEYYNKLIDTAAGLFDAQARTVPDVEASQNGITATGLFRASDQMSRAASLATSALVNKTFTSNDHRAFSQFVGAYRSSLEDLAPNMLPEVHAQYKALTSGEDWRRLQEIENQLIAHGPGPIDYSVLSFNDVELRELSGRVSTELSALTTAQADKTSVKALDDSGQNLTNVLLGSALTLIAAIASIIVAVRVSRTLVDRTLMTRLERLRNDSLELARTRLPSIVERLKSGEPVDVEAELPRLDHGRDEIGQVAEAFNLAQLTAVNAAVSEAKARSGVNNVFLGIAHRNQGLVHRQLQILDRMESREENPEQLKSLFQLDNLATRARRTTENLIILGGKQPGRRWRKPVMLIDVLRAAISETEHFSRVEVEPIPNVALLGSAVADTIHLVAELVDNATTFSPPGSPVYMTGTKVARGVVVDIADQGLGMKDEVREWANKMMSEPPEFDAMAMKADASLGLFVVARLATRLGAHVTFDSSRYGGTRATVLLPTSILAPEDQATDVDSGFHASLPKEPEIETHKPGKPRTGSTALTGTIPTSATPTDTAQNSTPSTATATAAPSGSSTVSTTNPPTVATSTGSNGSGRTMSPTAEPSGTNGAAHSGGASTTAEPSGTTNGLPQRRRRRAPLPQRRPQENLAPQLREDPDAEHSDIDRFAGRTRSTLSAFRKGTLRGRDADGSAQPTDE</sequence>
<dbReference type="Proteomes" id="UP000030848">
    <property type="component" value="Unassembled WGS sequence"/>
</dbReference>
<dbReference type="GO" id="GO:0004673">
    <property type="term" value="F:protein histidine kinase activity"/>
    <property type="evidence" value="ECO:0007669"/>
    <property type="project" value="UniProtKB-EC"/>
</dbReference>
<dbReference type="AlphaFoldDB" id="A0A837D9H6"/>
<feature type="compositionally biased region" description="Polar residues" evidence="6">
    <location>
        <begin position="681"/>
        <end position="698"/>
    </location>
</feature>
<evidence type="ECO:0000256" key="6">
    <source>
        <dbReference type="SAM" id="MobiDB-lite"/>
    </source>
</evidence>
<organism evidence="10 11">
    <name type="scientific">Saccharomonospora viridis</name>
    <dbReference type="NCBI Taxonomy" id="1852"/>
    <lineage>
        <taxon>Bacteria</taxon>
        <taxon>Bacillati</taxon>
        <taxon>Actinomycetota</taxon>
        <taxon>Actinomycetes</taxon>
        <taxon>Pseudonocardiales</taxon>
        <taxon>Pseudonocardiaceae</taxon>
        <taxon>Saccharomonospora</taxon>
    </lineage>
</organism>
<comment type="catalytic activity">
    <reaction evidence="1">
        <text>ATP + protein L-histidine = ADP + protein N-phospho-L-histidine.</text>
        <dbReference type="EC" id="2.7.13.3"/>
    </reaction>
</comment>
<evidence type="ECO:0000259" key="9">
    <source>
        <dbReference type="Pfam" id="PF08376"/>
    </source>
</evidence>
<evidence type="ECO:0000313" key="11">
    <source>
        <dbReference type="Proteomes" id="UP000030848"/>
    </source>
</evidence>
<dbReference type="InterPro" id="IPR003594">
    <property type="entry name" value="HATPase_dom"/>
</dbReference>
<evidence type="ECO:0000313" key="10">
    <source>
        <dbReference type="EMBL" id="KHF44483.1"/>
    </source>
</evidence>
<dbReference type="PANTHER" id="PTHR45436:SF5">
    <property type="entry name" value="SENSOR HISTIDINE KINASE TRCS"/>
    <property type="match status" value="1"/>
</dbReference>
<evidence type="ECO:0000259" key="8">
    <source>
        <dbReference type="Pfam" id="PF02518"/>
    </source>
</evidence>
<dbReference type="RefSeq" id="WP_037309323.1">
    <property type="nucleotide sequence ID" value="NZ_CALJZO010000094.1"/>
</dbReference>
<evidence type="ECO:0000256" key="1">
    <source>
        <dbReference type="ARBA" id="ARBA00000085"/>
    </source>
</evidence>
<dbReference type="InterPro" id="IPR050428">
    <property type="entry name" value="TCS_sensor_his_kinase"/>
</dbReference>
<dbReference type="EMBL" id="JRZE01000003">
    <property type="protein sequence ID" value="KHF44483.1"/>
    <property type="molecule type" value="Genomic_DNA"/>
</dbReference>
<protein>
    <recommendedName>
        <fullName evidence="2">histidine kinase</fullName>
        <ecNumber evidence="2">2.7.13.3</ecNumber>
    </recommendedName>
</protein>
<evidence type="ECO:0000256" key="3">
    <source>
        <dbReference type="ARBA" id="ARBA00022553"/>
    </source>
</evidence>
<dbReference type="OrthoDB" id="3502710at2"/>
<dbReference type="GO" id="GO:0000160">
    <property type="term" value="P:phosphorelay signal transduction system"/>
    <property type="evidence" value="ECO:0007669"/>
    <property type="project" value="TreeGrafter"/>
</dbReference>
<dbReference type="Pfam" id="PF08376">
    <property type="entry name" value="NIT"/>
    <property type="match status" value="1"/>
</dbReference>
<keyword evidence="4" id="KW-0808">Transferase</keyword>
<feature type="compositionally biased region" description="Low complexity" evidence="6">
    <location>
        <begin position="748"/>
        <end position="763"/>
    </location>
</feature>
<gene>
    <name evidence="10" type="ORF">MINT15_13650</name>
</gene>
<dbReference type="PANTHER" id="PTHR45436">
    <property type="entry name" value="SENSOR HISTIDINE KINASE YKOH"/>
    <property type="match status" value="1"/>
</dbReference>
<feature type="transmembrane region" description="Helical" evidence="7">
    <location>
        <begin position="28"/>
        <end position="48"/>
    </location>
</feature>
<feature type="domain" description="Nitrate/nitrite sensing protein" evidence="9">
    <location>
        <begin position="73"/>
        <end position="276"/>
    </location>
</feature>
<evidence type="ECO:0000256" key="2">
    <source>
        <dbReference type="ARBA" id="ARBA00012438"/>
    </source>
</evidence>
<feature type="domain" description="Histidine kinase/HSP90-like ATPase" evidence="8">
    <location>
        <begin position="540"/>
        <end position="645"/>
    </location>
</feature>
<proteinExistence type="predicted"/>
<keyword evidence="7" id="KW-0812">Transmembrane</keyword>